<comment type="caution">
    <text evidence="2">The sequence shown here is derived from an EMBL/GenBank/DDBJ whole genome shotgun (WGS) entry which is preliminary data.</text>
</comment>
<feature type="compositionally biased region" description="Gly residues" evidence="1">
    <location>
        <begin position="90"/>
        <end position="99"/>
    </location>
</feature>
<accession>A0A3S0Q1L2</accession>
<dbReference type="EMBL" id="RXHI01000003">
    <property type="protein sequence ID" value="RUA23094.1"/>
    <property type="molecule type" value="Genomic_DNA"/>
</dbReference>
<reference evidence="2" key="1">
    <citation type="submission" date="2018-12" db="EMBL/GenBank/DDBJ databases">
        <authorList>
            <person name="Jadhav K."/>
            <person name="Kushwaha B."/>
            <person name="Jadhav I."/>
        </authorList>
    </citation>
    <scope>NUCLEOTIDE SEQUENCE [LARGE SCALE GENOMIC DNA]</scope>
    <source>
        <strain evidence="2">SBS 10</strain>
    </source>
</reference>
<name>A0A3S0Q1L2_9GAMM</name>
<organism evidence="2">
    <name type="scientific">Billgrantia gudaonensis</name>
    <dbReference type="NCBI Taxonomy" id="376427"/>
    <lineage>
        <taxon>Bacteria</taxon>
        <taxon>Pseudomonadati</taxon>
        <taxon>Pseudomonadota</taxon>
        <taxon>Gammaproteobacteria</taxon>
        <taxon>Oceanospirillales</taxon>
        <taxon>Halomonadaceae</taxon>
        <taxon>Billgrantia</taxon>
    </lineage>
</organism>
<proteinExistence type="predicted"/>
<feature type="region of interest" description="Disordered" evidence="1">
    <location>
        <begin position="75"/>
        <end position="99"/>
    </location>
</feature>
<evidence type="ECO:0000256" key="1">
    <source>
        <dbReference type="SAM" id="MobiDB-lite"/>
    </source>
</evidence>
<dbReference type="AlphaFoldDB" id="A0A3S0Q1L2"/>
<protein>
    <submittedName>
        <fullName evidence="2">Uncharacterized protein</fullName>
    </submittedName>
</protein>
<gene>
    <name evidence="2" type="ORF">DSL92_01290</name>
</gene>
<sequence>MELIIEHVGETPEKIGAAHCTAYVLMPRPAPRRRLGGGARFHLTNWLALPPSRSSMSLPRGGLDCIYQQCRNCAPTTVGGSAHRPPEQRLGGGSPGDAA</sequence>
<evidence type="ECO:0000313" key="2">
    <source>
        <dbReference type="EMBL" id="RUA23094.1"/>
    </source>
</evidence>